<evidence type="ECO:0000256" key="1">
    <source>
        <dbReference type="SAM" id="MobiDB-lite"/>
    </source>
</evidence>
<dbReference type="AlphaFoldDB" id="A0A134BCV1"/>
<protein>
    <submittedName>
        <fullName evidence="2">Uncharacterized protein</fullName>
    </submittedName>
</protein>
<reference evidence="3" key="1">
    <citation type="submission" date="2016-01" db="EMBL/GenBank/DDBJ databases">
        <authorList>
            <person name="Mitreva M."/>
            <person name="Pepin K.H."/>
            <person name="Mihindukulasuriya K.A."/>
            <person name="Fulton R."/>
            <person name="Fronick C."/>
            <person name="O'Laughlin M."/>
            <person name="Miner T."/>
            <person name="Herter B."/>
            <person name="Rosa B.A."/>
            <person name="Cordes M."/>
            <person name="Tomlinson C."/>
            <person name="Wollam A."/>
            <person name="Palsikar V.B."/>
            <person name="Mardis E.R."/>
            <person name="Wilson R.K."/>
        </authorList>
    </citation>
    <scope>NUCLEOTIDE SEQUENCE [LARGE SCALE GENOMIC DNA]</scope>
    <source>
        <strain evidence="3">KA00683</strain>
    </source>
</reference>
<feature type="region of interest" description="Disordered" evidence="1">
    <location>
        <begin position="1"/>
        <end position="44"/>
    </location>
</feature>
<gene>
    <name evidence="2" type="ORF">HMPREF3185_00394</name>
</gene>
<dbReference type="PATRIC" id="fig|322095.3.peg.390"/>
<comment type="caution">
    <text evidence="2">The sequence shown here is derived from an EMBL/GenBank/DDBJ whole genome shotgun (WGS) entry which is preliminary data.</text>
</comment>
<dbReference type="Proteomes" id="UP000070224">
    <property type="component" value="Unassembled WGS sequence"/>
</dbReference>
<sequence length="44" mass="5014">MTQQAGSPIRYLPIEKDDRQAEKRTSSGRRSDQYCSQSEPVLVT</sequence>
<evidence type="ECO:0000313" key="3">
    <source>
        <dbReference type="Proteomes" id="UP000070224"/>
    </source>
</evidence>
<accession>A0A134BCV1</accession>
<organism evidence="2 3">
    <name type="scientific">Porphyromonas somerae</name>
    <dbReference type="NCBI Taxonomy" id="322095"/>
    <lineage>
        <taxon>Bacteria</taxon>
        <taxon>Pseudomonadati</taxon>
        <taxon>Bacteroidota</taxon>
        <taxon>Bacteroidia</taxon>
        <taxon>Bacteroidales</taxon>
        <taxon>Porphyromonadaceae</taxon>
        <taxon>Porphyromonas</taxon>
    </lineage>
</organism>
<evidence type="ECO:0000313" key="2">
    <source>
        <dbReference type="EMBL" id="KXB77755.1"/>
    </source>
</evidence>
<keyword evidence="3" id="KW-1185">Reference proteome</keyword>
<dbReference type="EMBL" id="LSDK01000029">
    <property type="protein sequence ID" value="KXB77755.1"/>
    <property type="molecule type" value="Genomic_DNA"/>
</dbReference>
<feature type="compositionally biased region" description="Polar residues" evidence="1">
    <location>
        <begin position="33"/>
        <end position="44"/>
    </location>
</feature>
<dbReference type="STRING" id="322095.HMPREF3185_00394"/>
<proteinExistence type="predicted"/>
<name>A0A134BCV1_9PORP</name>
<feature type="compositionally biased region" description="Basic and acidic residues" evidence="1">
    <location>
        <begin position="13"/>
        <end position="32"/>
    </location>
</feature>